<name>A0A8T1DGI0_9STRA</name>
<dbReference type="EMBL" id="RCMK01000255">
    <property type="protein sequence ID" value="KAG2940664.1"/>
    <property type="molecule type" value="Genomic_DNA"/>
</dbReference>
<evidence type="ECO:0000313" key="2">
    <source>
        <dbReference type="Proteomes" id="UP000736787"/>
    </source>
</evidence>
<accession>A0A8T1DGI0</accession>
<dbReference type="Proteomes" id="UP000736787">
    <property type="component" value="Unassembled WGS sequence"/>
</dbReference>
<reference evidence="1" key="1">
    <citation type="submission" date="2018-10" db="EMBL/GenBank/DDBJ databases">
        <title>Effector identification in a new, highly contiguous assembly of the strawberry crown rot pathogen Phytophthora cactorum.</title>
        <authorList>
            <person name="Armitage A.D."/>
            <person name="Nellist C.F."/>
            <person name="Bates H."/>
            <person name="Vickerstaff R.J."/>
            <person name="Harrison R.J."/>
        </authorList>
    </citation>
    <scope>NUCLEOTIDE SEQUENCE</scope>
    <source>
        <strain evidence="1">4040</strain>
    </source>
</reference>
<protein>
    <submittedName>
        <fullName evidence="1">Uncharacterized protein</fullName>
    </submittedName>
</protein>
<sequence length="33" mass="3678">MEALDARVAEDLGNTTARATKYVYLRALSCFVE</sequence>
<evidence type="ECO:0000313" key="1">
    <source>
        <dbReference type="EMBL" id="KAG2940664.1"/>
    </source>
</evidence>
<gene>
    <name evidence="1" type="ORF">PC117_g10465</name>
</gene>
<dbReference type="AlphaFoldDB" id="A0A8T1DGI0"/>
<organism evidence="1 2">
    <name type="scientific">Phytophthora cactorum</name>
    <dbReference type="NCBI Taxonomy" id="29920"/>
    <lineage>
        <taxon>Eukaryota</taxon>
        <taxon>Sar</taxon>
        <taxon>Stramenopiles</taxon>
        <taxon>Oomycota</taxon>
        <taxon>Peronosporomycetes</taxon>
        <taxon>Peronosporales</taxon>
        <taxon>Peronosporaceae</taxon>
        <taxon>Phytophthora</taxon>
    </lineage>
</organism>
<proteinExistence type="predicted"/>
<comment type="caution">
    <text evidence="1">The sequence shown here is derived from an EMBL/GenBank/DDBJ whole genome shotgun (WGS) entry which is preliminary data.</text>
</comment>